<evidence type="ECO:0000256" key="2">
    <source>
        <dbReference type="ARBA" id="ARBA00022448"/>
    </source>
</evidence>
<feature type="signal peptide" evidence="5">
    <location>
        <begin position="1"/>
        <end position="21"/>
    </location>
</feature>
<keyword evidence="8" id="KW-1185">Reference proteome</keyword>
<dbReference type="PANTHER" id="PTHR47235:SF1">
    <property type="entry name" value="BLR6548 PROTEIN"/>
    <property type="match status" value="1"/>
</dbReference>
<dbReference type="EMBL" id="BNCJ01000030">
    <property type="protein sequence ID" value="GHF71994.1"/>
    <property type="molecule type" value="Genomic_DNA"/>
</dbReference>
<dbReference type="InterPro" id="IPR028081">
    <property type="entry name" value="Leu-bd"/>
</dbReference>
<feature type="chain" id="PRO_5035249140" description="Leucine-binding protein domain-containing protein" evidence="5">
    <location>
        <begin position="22"/>
        <end position="387"/>
    </location>
</feature>
<keyword evidence="4" id="KW-0029">Amino-acid transport</keyword>
<evidence type="ECO:0000256" key="1">
    <source>
        <dbReference type="ARBA" id="ARBA00010062"/>
    </source>
</evidence>
<proteinExistence type="inferred from homology"/>
<dbReference type="Proteomes" id="UP000626220">
    <property type="component" value="Unassembled WGS sequence"/>
</dbReference>
<evidence type="ECO:0000256" key="4">
    <source>
        <dbReference type="ARBA" id="ARBA00022970"/>
    </source>
</evidence>
<organism evidence="7 8">
    <name type="scientific">Seohaeicola zhoushanensis</name>
    <dbReference type="NCBI Taxonomy" id="1569283"/>
    <lineage>
        <taxon>Bacteria</taxon>
        <taxon>Pseudomonadati</taxon>
        <taxon>Pseudomonadota</taxon>
        <taxon>Alphaproteobacteria</taxon>
        <taxon>Rhodobacterales</taxon>
        <taxon>Roseobacteraceae</taxon>
        <taxon>Seohaeicola</taxon>
    </lineage>
</organism>
<evidence type="ECO:0000313" key="7">
    <source>
        <dbReference type="EMBL" id="GHF71994.1"/>
    </source>
</evidence>
<evidence type="ECO:0000313" key="8">
    <source>
        <dbReference type="Proteomes" id="UP000626220"/>
    </source>
</evidence>
<keyword evidence="2" id="KW-0813">Transport</keyword>
<dbReference type="InterPro" id="IPR028082">
    <property type="entry name" value="Peripla_BP_I"/>
</dbReference>
<comment type="similarity">
    <text evidence="1">Belongs to the leucine-binding protein family.</text>
</comment>
<protein>
    <recommendedName>
        <fullName evidence="6">Leucine-binding protein domain-containing protein</fullName>
    </recommendedName>
</protein>
<evidence type="ECO:0000256" key="3">
    <source>
        <dbReference type="ARBA" id="ARBA00022729"/>
    </source>
</evidence>
<evidence type="ECO:0000259" key="6">
    <source>
        <dbReference type="Pfam" id="PF13458"/>
    </source>
</evidence>
<dbReference type="CDD" id="cd06343">
    <property type="entry name" value="PBP1_ABC_ligand_binding-like"/>
    <property type="match status" value="1"/>
</dbReference>
<name>A0A8J3H1D5_9RHOB</name>
<dbReference type="InterPro" id="IPR000709">
    <property type="entry name" value="Leu_Ile_Val-bd"/>
</dbReference>
<dbReference type="RefSeq" id="WP_189682740.1">
    <property type="nucleotide sequence ID" value="NZ_BNCJ01000030.1"/>
</dbReference>
<gene>
    <name evidence="7" type="ORF">GCM10017056_48720</name>
</gene>
<reference evidence="7" key="2">
    <citation type="submission" date="2020-09" db="EMBL/GenBank/DDBJ databases">
        <authorList>
            <person name="Sun Q."/>
            <person name="Kim S."/>
        </authorList>
    </citation>
    <scope>NUCLEOTIDE SEQUENCE</scope>
    <source>
        <strain evidence="7">KCTC 42650</strain>
    </source>
</reference>
<keyword evidence="3 5" id="KW-0732">Signal</keyword>
<dbReference type="SUPFAM" id="SSF53822">
    <property type="entry name" value="Periplasmic binding protein-like I"/>
    <property type="match status" value="1"/>
</dbReference>
<comment type="caution">
    <text evidence="7">The sequence shown here is derived from an EMBL/GenBank/DDBJ whole genome shotgun (WGS) entry which is preliminary data.</text>
</comment>
<dbReference type="PRINTS" id="PR00337">
    <property type="entry name" value="LEUILEVALBP"/>
</dbReference>
<evidence type="ECO:0000256" key="5">
    <source>
        <dbReference type="SAM" id="SignalP"/>
    </source>
</evidence>
<sequence>MNHFAKALTLAAMMAAGVTQAQTQGVSDDKIVLGTFTDLSGPLAVWGVPEQKGMRMRVEEINADGGINGRMLELVVEDTQYQVPRAMQAANKLLRRDKVFAMVGSLGTPENLAVMPQLMEANVPSLFPMTAAVEMVEPLSPLKYAFFRSYPEQFRAATAYFHDNGGFKTPCVAQIANEAGESMAAGVHEQLEVYGMKVAATTEHSATETDMVSSVTTLKNAGCDIVFLAGSVKDTILIVLTSRKLGFDPIFVTGMVPYMDAVAGAGEGAMDGLYLVSPFVYVDVASAEGKSKEIVEAYEAKYSEKMAPQAQLGYIFIDMVKTALEKVGPEVTVEKFTAALEGMTDYVDPIGGQHVSFGPEDHQGVETLILARVEGGKWTVAARGLDY</sequence>
<accession>A0A8J3H1D5</accession>
<dbReference type="PANTHER" id="PTHR47235">
    <property type="entry name" value="BLR6548 PROTEIN"/>
    <property type="match status" value="1"/>
</dbReference>
<dbReference type="AlphaFoldDB" id="A0A8J3H1D5"/>
<dbReference type="Gene3D" id="3.40.50.2300">
    <property type="match status" value="2"/>
</dbReference>
<dbReference type="GO" id="GO:0006865">
    <property type="term" value="P:amino acid transport"/>
    <property type="evidence" value="ECO:0007669"/>
    <property type="project" value="UniProtKB-KW"/>
</dbReference>
<dbReference type="Pfam" id="PF13458">
    <property type="entry name" value="Peripla_BP_6"/>
    <property type="match status" value="1"/>
</dbReference>
<reference evidence="7" key="1">
    <citation type="journal article" date="2014" name="Int. J. Syst. Evol. Microbiol.">
        <title>Complete genome sequence of Corynebacterium casei LMG S-19264T (=DSM 44701T), isolated from a smear-ripened cheese.</title>
        <authorList>
            <consortium name="US DOE Joint Genome Institute (JGI-PGF)"/>
            <person name="Walter F."/>
            <person name="Albersmeier A."/>
            <person name="Kalinowski J."/>
            <person name="Ruckert C."/>
        </authorList>
    </citation>
    <scope>NUCLEOTIDE SEQUENCE</scope>
    <source>
        <strain evidence="7">KCTC 42650</strain>
    </source>
</reference>
<feature type="domain" description="Leucine-binding protein" evidence="6">
    <location>
        <begin position="31"/>
        <end position="377"/>
    </location>
</feature>